<name>A0A9N8DCY7_9STRA</name>
<dbReference type="AlphaFoldDB" id="A0A9N8DCY7"/>
<proteinExistence type="predicted"/>
<accession>A0A9N8DCY7</accession>
<reference evidence="1" key="1">
    <citation type="submission" date="2020-06" db="EMBL/GenBank/DDBJ databases">
        <authorList>
            <consortium name="Plant Systems Biology data submission"/>
        </authorList>
    </citation>
    <scope>NUCLEOTIDE SEQUENCE</scope>
    <source>
        <strain evidence="1">D6</strain>
    </source>
</reference>
<gene>
    <name evidence="1" type="ORF">SEMRO_85_G045330.1</name>
</gene>
<organism evidence="1 2">
    <name type="scientific">Seminavis robusta</name>
    <dbReference type="NCBI Taxonomy" id="568900"/>
    <lineage>
        <taxon>Eukaryota</taxon>
        <taxon>Sar</taxon>
        <taxon>Stramenopiles</taxon>
        <taxon>Ochrophyta</taxon>
        <taxon>Bacillariophyta</taxon>
        <taxon>Bacillariophyceae</taxon>
        <taxon>Bacillariophycidae</taxon>
        <taxon>Naviculales</taxon>
        <taxon>Naviculaceae</taxon>
        <taxon>Seminavis</taxon>
    </lineage>
</organism>
<evidence type="ECO:0000313" key="2">
    <source>
        <dbReference type="Proteomes" id="UP001153069"/>
    </source>
</evidence>
<evidence type="ECO:0000313" key="1">
    <source>
        <dbReference type="EMBL" id="CAB9500512.1"/>
    </source>
</evidence>
<dbReference type="EMBL" id="CAICTM010000084">
    <property type="protein sequence ID" value="CAB9500512.1"/>
    <property type="molecule type" value="Genomic_DNA"/>
</dbReference>
<sequence length="117" mass="13743">MIQWKQGANPTAPYNDKTNQNKPILFQLWRDKYEALDAPVDVWTNEDEEKLERLRSGEIECFSRDVGLQHYMETEDEYLATRLLTIAPDRRQKVVEQVLQSIGQEEADKIIETLESM</sequence>
<dbReference type="Proteomes" id="UP001153069">
    <property type="component" value="Unassembled WGS sequence"/>
</dbReference>
<keyword evidence="2" id="KW-1185">Reference proteome</keyword>
<comment type="caution">
    <text evidence="1">The sequence shown here is derived from an EMBL/GenBank/DDBJ whole genome shotgun (WGS) entry which is preliminary data.</text>
</comment>
<protein>
    <submittedName>
        <fullName evidence="1">Uncharacterized protein</fullName>
    </submittedName>
</protein>